<dbReference type="InterPro" id="IPR009060">
    <property type="entry name" value="UBA-like_sf"/>
</dbReference>
<gene>
    <name evidence="13" type="ORF">EW026_g5850</name>
</gene>
<dbReference type="InterPro" id="IPR029071">
    <property type="entry name" value="Ubiquitin-like_domsf"/>
</dbReference>
<keyword evidence="14" id="KW-1185">Reference proteome</keyword>
<dbReference type="SMART" id="SM00165">
    <property type="entry name" value="UBA"/>
    <property type="match status" value="1"/>
</dbReference>
<dbReference type="CDD" id="cd01796">
    <property type="entry name" value="Ubl_Ddi1_like"/>
    <property type="match status" value="1"/>
</dbReference>
<dbReference type="CDD" id="cd05479">
    <property type="entry name" value="RP_DDI"/>
    <property type="match status" value="1"/>
</dbReference>
<keyword evidence="8" id="KW-0064">Aspartyl protease</keyword>
<dbReference type="InterPro" id="IPR015940">
    <property type="entry name" value="UBA"/>
</dbReference>
<comment type="function">
    <text evidence="1">Probable aspartic protease. May be involved in the regulation of exocytosis. Acts as a linker between the 19S proteasome and polyubiquitinated proteins via UBA domain interactions with ubiquitin for their subsequent degradation. Required for S-phase checkpoint control.</text>
</comment>
<feature type="compositionally biased region" description="Low complexity" evidence="10">
    <location>
        <begin position="359"/>
        <end position="370"/>
    </location>
</feature>
<proteinExistence type="inferred from homology"/>
<evidence type="ECO:0000256" key="5">
    <source>
        <dbReference type="ARBA" id="ARBA00021491"/>
    </source>
</evidence>
<evidence type="ECO:0000256" key="9">
    <source>
        <dbReference type="ARBA" id="ARBA00022801"/>
    </source>
</evidence>
<dbReference type="InterPro" id="IPR000626">
    <property type="entry name" value="Ubiquitin-like_dom"/>
</dbReference>
<dbReference type="InterPro" id="IPR021109">
    <property type="entry name" value="Peptidase_aspartic_dom_sf"/>
</dbReference>
<comment type="caution">
    <text evidence="13">The sequence shown here is derived from an EMBL/GenBank/DDBJ whole genome shotgun (WGS) entry which is preliminary data.</text>
</comment>
<dbReference type="PROSITE" id="PS50053">
    <property type="entry name" value="UBIQUITIN_2"/>
    <property type="match status" value="1"/>
</dbReference>
<sequence length="410" mass="44353">MELTFLTDLGQPFVVEIDPNMELENVMALLEAESGISVHEQSISHEGRDLSNPKATMRESGIGDHAVLLLRRKVQVAGRTTEQDAEMMRLQLLGDPNLMRQLQQTQPEIAQAAQSDPARFAELLRQTRARQIEAEAAVESMNANPFDIEAQRRIEEAIRQQAVSKILSMHSNIHLKRSDASPCYMEVNGTPVKAFVDSGAQQTIMSPECAEACGLMRILDRRFEGIARGVGTAKILGRIHSAQLKLSDLYLPCSFTLMEGRDVDLLFGLDMLKAHQACIDLEKNVLRIQGREVRFLAEHELPDKARDFNDGKPGPDDLAASTSESGSQAGPSSSPAPPQPFPGAGHTLGSAPLPGQGRGVPAAGAGPAQQSKFPEEHVKTLMDLGVSREVAISTLEAAGGNLDVAASLLF</sequence>
<evidence type="ECO:0000256" key="6">
    <source>
        <dbReference type="ARBA" id="ARBA00022490"/>
    </source>
</evidence>
<feature type="compositionally biased region" description="Basic and acidic residues" evidence="10">
    <location>
        <begin position="304"/>
        <end position="315"/>
    </location>
</feature>
<dbReference type="SUPFAM" id="SSF54236">
    <property type="entry name" value="Ubiquitin-like"/>
    <property type="match status" value="1"/>
</dbReference>
<feature type="domain" description="UBA" evidence="11">
    <location>
        <begin position="372"/>
        <end position="410"/>
    </location>
</feature>
<accession>A0A4S4KH75</accession>
<reference evidence="13 14" key="1">
    <citation type="submission" date="2019-02" db="EMBL/GenBank/DDBJ databases">
        <title>Genome sequencing of the rare red list fungi Phlebia centrifuga.</title>
        <authorList>
            <person name="Buettner E."/>
            <person name="Kellner H."/>
        </authorList>
    </citation>
    <scope>NUCLEOTIDE SEQUENCE [LARGE SCALE GENOMIC DNA]</scope>
    <source>
        <strain evidence="13 14">DSM 108282</strain>
    </source>
</reference>
<evidence type="ECO:0000256" key="4">
    <source>
        <dbReference type="ARBA" id="ARBA00011128"/>
    </source>
</evidence>
<dbReference type="AlphaFoldDB" id="A0A4S4KH75"/>
<dbReference type="PANTHER" id="PTHR12917:SF1">
    <property type="entry name" value="AT13091P"/>
    <property type="match status" value="1"/>
</dbReference>
<feature type="compositionally biased region" description="Low complexity" evidence="10">
    <location>
        <begin position="323"/>
        <end position="333"/>
    </location>
</feature>
<dbReference type="PANTHER" id="PTHR12917">
    <property type="entry name" value="ASPARTYL PROTEASE DDI-RELATED"/>
    <property type="match status" value="1"/>
</dbReference>
<evidence type="ECO:0000313" key="13">
    <source>
        <dbReference type="EMBL" id="THG95869.1"/>
    </source>
</evidence>
<keyword evidence="7" id="KW-0645">Protease</keyword>
<comment type="similarity">
    <text evidence="3">Belongs to the DDI1 family.</text>
</comment>
<dbReference type="InterPro" id="IPR033882">
    <property type="entry name" value="DDI1_N"/>
</dbReference>
<dbReference type="EMBL" id="SGPJ01000281">
    <property type="protein sequence ID" value="THG95869.1"/>
    <property type="molecule type" value="Genomic_DNA"/>
</dbReference>
<dbReference type="Proteomes" id="UP000309038">
    <property type="component" value="Unassembled WGS sequence"/>
</dbReference>
<feature type="region of interest" description="Disordered" evidence="10">
    <location>
        <begin position="304"/>
        <end position="372"/>
    </location>
</feature>
<dbReference type="SUPFAM" id="SSF46934">
    <property type="entry name" value="UBA-like"/>
    <property type="match status" value="1"/>
</dbReference>
<evidence type="ECO:0000256" key="3">
    <source>
        <dbReference type="ARBA" id="ARBA00009136"/>
    </source>
</evidence>
<organism evidence="13 14">
    <name type="scientific">Hermanssonia centrifuga</name>
    <dbReference type="NCBI Taxonomy" id="98765"/>
    <lineage>
        <taxon>Eukaryota</taxon>
        <taxon>Fungi</taxon>
        <taxon>Dikarya</taxon>
        <taxon>Basidiomycota</taxon>
        <taxon>Agaricomycotina</taxon>
        <taxon>Agaricomycetes</taxon>
        <taxon>Polyporales</taxon>
        <taxon>Meruliaceae</taxon>
        <taxon>Hermanssonia</taxon>
    </lineage>
</organism>
<dbReference type="Pfam" id="PF09668">
    <property type="entry name" value="Asp_protease"/>
    <property type="match status" value="1"/>
</dbReference>
<dbReference type="GO" id="GO:0004190">
    <property type="term" value="F:aspartic-type endopeptidase activity"/>
    <property type="evidence" value="ECO:0007669"/>
    <property type="project" value="UniProtKB-KW"/>
</dbReference>
<evidence type="ECO:0000256" key="2">
    <source>
        <dbReference type="ARBA" id="ARBA00004496"/>
    </source>
</evidence>
<name>A0A4S4KH75_9APHY</name>
<dbReference type="Pfam" id="PF00240">
    <property type="entry name" value="ubiquitin"/>
    <property type="match status" value="1"/>
</dbReference>
<dbReference type="InterPro" id="IPR019103">
    <property type="entry name" value="Peptidase_aspartic_DDI1-type"/>
</dbReference>
<keyword evidence="9" id="KW-0378">Hydrolase</keyword>
<comment type="subcellular location">
    <subcellularLocation>
        <location evidence="2">Cytoplasm</location>
    </subcellularLocation>
</comment>
<keyword evidence="6" id="KW-0963">Cytoplasm</keyword>
<evidence type="ECO:0000259" key="12">
    <source>
        <dbReference type="PROSITE" id="PS50053"/>
    </source>
</evidence>
<dbReference type="SUPFAM" id="SSF50630">
    <property type="entry name" value="Acid proteases"/>
    <property type="match status" value="1"/>
</dbReference>
<dbReference type="GO" id="GO:0006508">
    <property type="term" value="P:proteolysis"/>
    <property type="evidence" value="ECO:0007669"/>
    <property type="project" value="UniProtKB-KW"/>
</dbReference>
<protein>
    <recommendedName>
        <fullName evidence="5">DNA damage-inducible protein 1</fullName>
    </recommendedName>
</protein>
<dbReference type="Gene3D" id="1.10.8.10">
    <property type="entry name" value="DNA helicase RuvA subunit, C-terminal domain"/>
    <property type="match status" value="1"/>
</dbReference>
<evidence type="ECO:0000313" key="14">
    <source>
        <dbReference type="Proteomes" id="UP000309038"/>
    </source>
</evidence>
<evidence type="ECO:0000256" key="1">
    <source>
        <dbReference type="ARBA" id="ARBA00003231"/>
    </source>
</evidence>
<dbReference type="CDD" id="cd14309">
    <property type="entry name" value="UBA_scDdi1_like"/>
    <property type="match status" value="1"/>
</dbReference>
<dbReference type="GO" id="GO:0005737">
    <property type="term" value="C:cytoplasm"/>
    <property type="evidence" value="ECO:0007669"/>
    <property type="project" value="UniProtKB-SubCell"/>
</dbReference>
<evidence type="ECO:0000259" key="11">
    <source>
        <dbReference type="PROSITE" id="PS50030"/>
    </source>
</evidence>
<evidence type="ECO:0000256" key="7">
    <source>
        <dbReference type="ARBA" id="ARBA00022670"/>
    </source>
</evidence>
<dbReference type="PROSITE" id="PS50030">
    <property type="entry name" value="UBA"/>
    <property type="match status" value="1"/>
</dbReference>
<dbReference type="Gene3D" id="2.40.70.10">
    <property type="entry name" value="Acid Proteases"/>
    <property type="match status" value="1"/>
</dbReference>
<evidence type="ECO:0000256" key="8">
    <source>
        <dbReference type="ARBA" id="ARBA00022750"/>
    </source>
</evidence>
<comment type="subunit">
    <text evidence="4">Binds ubiquitin and polyubiquitinated proteins.</text>
</comment>
<dbReference type="Gene3D" id="3.10.20.90">
    <property type="entry name" value="Phosphatidylinositol 3-kinase Catalytic Subunit, Chain A, domain 1"/>
    <property type="match status" value="1"/>
</dbReference>
<feature type="domain" description="Ubiquitin-like" evidence="12">
    <location>
        <begin position="1"/>
        <end position="70"/>
    </location>
</feature>
<evidence type="ECO:0000256" key="10">
    <source>
        <dbReference type="SAM" id="MobiDB-lite"/>
    </source>
</evidence>